<evidence type="ECO:0000313" key="2">
    <source>
        <dbReference type="EMBL" id="HIZ09484.1"/>
    </source>
</evidence>
<protein>
    <submittedName>
        <fullName evidence="2">FeoB-associated Cys-rich membrane protein</fullName>
    </submittedName>
</protein>
<keyword evidence="1" id="KW-1133">Transmembrane helix</keyword>
<comment type="caution">
    <text evidence="2">The sequence shown here is derived from an EMBL/GenBank/DDBJ whole genome shotgun (WGS) entry which is preliminary data.</text>
</comment>
<reference evidence="2" key="2">
    <citation type="submission" date="2021-04" db="EMBL/GenBank/DDBJ databases">
        <authorList>
            <person name="Gilroy R."/>
        </authorList>
    </citation>
    <scope>NUCLEOTIDE SEQUENCE</scope>
    <source>
        <strain evidence="2">CHK192-19661</strain>
    </source>
</reference>
<dbReference type="Proteomes" id="UP000824025">
    <property type="component" value="Unassembled WGS sequence"/>
</dbReference>
<dbReference type="Pfam" id="PF12669">
    <property type="entry name" value="FeoB_associated"/>
    <property type="match status" value="1"/>
</dbReference>
<sequence>MLQLLSAAGTAISVVIGIAAAGIVVFAVVYHAVRKKQGKGGCDCGCSDCSACHMCGAAKREENKK</sequence>
<evidence type="ECO:0000313" key="3">
    <source>
        <dbReference type="Proteomes" id="UP000824025"/>
    </source>
</evidence>
<dbReference type="AlphaFoldDB" id="A0A9D2D6J2"/>
<accession>A0A9D2D6J2</accession>
<keyword evidence="1" id="KW-0812">Transmembrane</keyword>
<feature type="transmembrane region" description="Helical" evidence="1">
    <location>
        <begin position="6"/>
        <end position="30"/>
    </location>
</feature>
<evidence type="ECO:0000256" key="1">
    <source>
        <dbReference type="SAM" id="Phobius"/>
    </source>
</evidence>
<name>A0A9D2D6J2_9FIRM</name>
<reference evidence="2" key="1">
    <citation type="journal article" date="2021" name="PeerJ">
        <title>Extensive microbial diversity within the chicken gut microbiome revealed by metagenomics and culture.</title>
        <authorList>
            <person name="Gilroy R."/>
            <person name="Ravi A."/>
            <person name="Getino M."/>
            <person name="Pursley I."/>
            <person name="Horton D.L."/>
            <person name="Alikhan N.F."/>
            <person name="Baker D."/>
            <person name="Gharbi K."/>
            <person name="Hall N."/>
            <person name="Watson M."/>
            <person name="Adriaenssens E.M."/>
            <person name="Foster-Nyarko E."/>
            <person name="Jarju S."/>
            <person name="Secka A."/>
            <person name="Antonio M."/>
            <person name="Oren A."/>
            <person name="Chaudhuri R.R."/>
            <person name="La Ragione R."/>
            <person name="Hildebrand F."/>
            <person name="Pallen M.J."/>
        </authorList>
    </citation>
    <scope>NUCLEOTIDE SEQUENCE</scope>
    <source>
        <strain evidence="2">CHK192-19661</strain>
    </source>
</reference>
<proteinExistence type="predicted"/>
<keyword evidence="1" id="KW-0472">Membrane</keyword>
<gene>
    <name evidence="2" type="ORF">H9726_03240</name>
</gene>
<organism evidence="2 3">
    <name type="scientific">Candidatus Borkfalkia avicola</name>
    <dbReference type="NCBI Taxonomy" id="2838503"/>
    <lineage>
        <taxon>Bacteria</taxon>
        <taxon>Bacillati</taxon>
        <taxon>Bacillota</taxon>
        <taxon>Clostridia</taxon>
        <taxon>Christensenellales</taxon>
        <taxon>Christensenellaceae</taxon>
        <taxon>Candidatus Borkfalkia</taxon>
    </lineage>
</organism>
<dbReference type="EMBL" id="DXCF01000018">
    <property type="protein sequence ID" value="HIZ09484.1"/>
    <property type="molecule type" value="Genomic_DNA"/>
</dbReference>